<dbReference type="InterPro" id="IPR000515">
    <property type="entry name" value="MetI-like"/>
</dbReference>
<dbReference type="CDD" id="cd06261">
    <property type="entry name" value="TM_PBP2"/>
    <property type="match status" value="1"/>
</dbReference>
<keyword evidence="7 9" id="KW-1133">Transmembrane helix</keyword>
<comment type="caution">
    <text evidence="11">The sequence shown here is derived from an EMBL/GenBank/DDBJ whole genome shotgun (WGS) entry which is preliminary data.</text>
</comment>
<keyword evidence="4" id="KW-1003">Cell membrane</keyword>
<evidence type="ECO:0000256" key="8">
    <source>
        <dbReference type="ARBA" id="ARBA00023136"/>
    </source>
</evidence>
<name>A0A927I361_9HYPH</name>
<keyword evidence="8 9" id="KW-0472">Membrane</keyword>
<dbReference type="InterPro" id="IPR035906">
    <property type="entry name" value="MetI-like_sf"/>
</dbReference>
<evidence type="ECO:0000256" key="2">
    <source>
        <dbReference type="ARBA" id="ARBA00010072"/>
    </source>
</evidence>
<dbReference type="SUPFAM" id="SSF161098">
    <property type="entry name" value="MetI-like"/>
    <property type="match status" value="1"/>
</dbReference>
<dbReference type="InterPro" id="IPR043429">
    <property type="entry name" value="ArtM/GltK/GlnP/TcyL/YhdX-like"/>
</dbReference>
<dbReference type="Gene3D" id="1.10.3720.10">
    <property type="entry name" value="MetI-like"/>
    <property type="match status" value="1"/>
</dbReference>
<keyword evidence="6" id="KW-0029">Amino-acid transport</keyword>
<evidence type="ECO:0000256" key="9">
    <source>
        <dbReference type="RuleBase" id="RU363032"/>
    </source>
</evidence>
<keyword evidence="5 9" id="KW-0812">Transmembrane</keyword>
<feature type="transmembrane region" description="Helical" evidence="9">
    <location>
        <begin position="166"/>
        <end position="184"/>
    </location>
</feature>
<dbReference type="EMBL" id="JACXWY010000019">
    <property type="protein sequence ID" value="MBD3848533.1"/>
    <property type="molecule type" value="Genomic_DNA"/>
</dbReference>
<evidence type="ECO:0000313" key="12">
    <source>
        <dbReference type="Proteomes" id="UP000619295"/>
    </source>
</evidence>
<dbReference type="GO" id="GO:0022857">
    <property type="term" value="F:transmembrane transporter activity"/>
    <property type="evidence" value="ECO:0007669"/>
    <property type="project" value="InterPro"/>
</dbReference>
<dbReference type="AlphaFoldDB" id="A0A927I361"/>
<dbReference type="PROSITE" id="PS50928">
    <property type="entry name" value="ABC_TM1"/>
    <property type="match status" value="1"/>
</dbReference>
<evidence type="ECO:0000256" key="4">
    <source>
        <dbReference type="ARBA" id="ARBA00022475"/>
    </source>
</evidence>
<organism evidence="11 12">
    <name type="scientific">Bosea spartocytisi</name>
    <dbReference type="NCBI Taxonomy" id="2773451"/>
    <lineage>
        <taxon>Bacteria</taxon>
        <taxon>Pseudomonadati</taxon>
        <taxon>Pseudomonadota</taxon>
        <taxon>Alphaproteobacteria</taxon>
        <taxon>Hyphomicrobiales</taxon>
        <taxon>Boseaceae</taxon>
        <taxon>Bosea</taxon>
    </lineage>
</organism>
<reference evidence="11" key="1">
    <citation type="submission" date="2020-09" db="EMBL/GenBank/DDBJ databases">
        <title>Bosea spartocytisi sp. nov. a root nodule endophyte of Spartocytisus supranubius in the high mountain ecosystem fo the Teide National Park (Canary Islands, Spain).</title>
        <authorList>
            <person name="Pulido-Suarez L."/>
            <person name="Peix A."/>
            <person name="Igual J.M."/>
            <person name="Socas-Perez N."/>
            <person name="Velazquez E."/>
            <person name="Flores-Felix J.D."/>
            <person name="Leon-Barrios M."/>
        </authorList>
    </citation>
    <scope>NUCLEOTIDE SEQUENCE</scope>
    <source>
        <strain evidence="11">SSUT16</strain>
    </source>
</reference>
<evidence type="ECO:0000256" key="5">
    <source>
        <dbReference type="ARBA" id="ARBA00022692"/>
    </source>
</evidence>
<keyword evidence="12" id="KW-1185">Reference proteome</keyword>
<evidence type="ECO:0000256" key="6">
    <source>
        <dbReference type="ARBA" id="ARBA00022970"/>
    </source>
</evidence>
<dbReference type="Proteomes" id="UP000619295">
    <property type="component" value="Unassembled WGS sequence"/>
</dbReference>
<evidence type="ECO:0000256" key="1">
    <source>
        <dbReference type="ARBA" id="ARBA00004429"/>
    </source>
</evidence>
<dbReference type="GO" id="GO:0006865">
    <property type="term" value="P:amino acid transport"/>
    <property type="evidence" value="ECO:0007669"/>
    <property type="project" value="UniProtKB-KW"/>
</dbReference>
<sequence length="232" mass="25366">MRFDLDYFLSLLFSTRFFEPVAIVIAVAATAMVIGVLIGTVGGIVLNSPVPLLQRLVRLYVTTIRGIPVLVQIVFWYNGLPALTGGAINLSAYAAGIIALGVNEGAYMTEIVRSGIQSVDRGQREASQVLSLSYRSMMMKVILPQAIRIAIPPTGNQAVNLLKNTSLLFTIAIPEIFATGTNLFSANFKYFEVIAVVAIWYLLLAIAYGFVQRALERRFAKGRRDLYDLAAA</sequence>
<feature type="transmembrane region" description="Helical" evidence="9">
    <location>
        <begin position="190"/>
        <end position="211"/>
    </location>
</feature>
<dbReference type="InterPro" id="IPR010065">
    <property type="entry name" value="AA_ABC_transptr_permease_3TM"/>
</dbReference>
<dbReference type="PANTHER" id="PTHR30614">
    <property type="entry name" value="MEMBRANE COMPONENT OF AMINO ACID ABC TRANSPORTER"/>
    <property type="match status" value="1"/>
</dbReference>
<keyword evidence="3 9" id="KW-0813">Transport</keyword>
<feature type="transmembrane region" description="Helical" evidence="9">
    <location>
        <begin position="83"/>
        <end position="103"/>
    </location>
</feature>
<comment type="similarity">
    <text evidence="2">Belongs to the binding-protein-dependent transport system permease family. HisMQ subfamily.</text>
</comment>
<evidence type="ECO:0000313" key="11">
    <source>
        <dbReference type="EMBL" id="MBD3848533.1"/>
    </source>
</evidence>
<dbReference type="NCBIfam" id="TIGR01726">
    <property type="entry name" value="HEQRo_perm_3TM"/>
    <property type="match status" value="1"/>
</dbReference>
<feature type="transmembrane region" description="Helical" evidence="9">
    <location>
        <begin position="20"/>
        <end position="45"/>
    </location>
</feature>
<accession>A0A927I361</accession>
<evidence type="ECO:0000256" key="7">
    <source>
        <dbReference type="ARBA" id="ARBA00022989"/>
    </source>
</evidence>
<dbReference type="Pfam" id="PF00528">
    <property type="entry name" value="BPD_transp_1"/>
    <property type="match status" value="1"/>
</dbReference>
<comment type="subcellular location">
    <subcellularLocation>
        <location evidence="1">Cell inner membrane</location>
        <topology evidence="1">Multi-pass membrane protein</topology>
    </subcellularLocation>
    <subcellularLocation>
        <location evidence="9">Cell membrane</location>
        <topology evidence="9">Multi-pass membrane protein</topology>
    </subcellularLocation>
</comment>
<dbReference type="GO" id="GO:0043190">
    <property type="term" value="C:ATP-binding cassette (ABC) transporter complex"/>
    <property type="evidence" value="ECO:0007669"/>
    <property type="project" value="InterPro"/>
</dbReference>
<evidence type="ECO:0000259" key="10">
    <source>
        <dbReference type="PROSITE" id="PS50928"/>
    </source>
</evidence>
<feature type="domain" description="ABC transmembrane type-1" evidence="10">
    <location>
        <begin position="21"/>
        <end position="212"/>
    </location>
</feature>
<protein>
    <submittedName>
        <fullName evidence="11">Amino acid ABC transporter permease</fullName>
    </submittedName>
</protein>
<gene>
    <name evidence="11" type="ORF">IED13_22780</name>
</gene>
<dbReference type="PANTHER" id="PTHR30614:SF0">
    <property type="entry name" value="L-CYSTINE TRANSPORT SYSTEM PERMEASE PROTEIN TCYL"/>
    <property type="match status" value="1"/>
</dbReference>
<feature type="transmembrane region" description="Helical" evidence="9">
    <location>
        <begin position="57"/>
        <end position="77"/>
    </location>
</feature>
<proteinExistence type="inferred from homology"/>
<dbReference type="RefSeq" id="WP_051988420.1">
    <property type="nucleotide sequence ID" value="NZ_JACXWY010000019.1"/>
</dbReference>
<evidence type="ECO:0000256" key="3">
    <source>
        <dbReference type="ARBA" id="ARBA00022448"/>
    </source>
</evidence>